<evidence type="ECO:0000256" key="1">
    <source>
        <dbReference type="SAM" id="MobiDB-lite"/>
    </source>
</evidence>
<feature type="region of interest" description="Disordered" evidence="1">
    <location>
        <begin position="21"/>
        <end position="99"/>
    </location>
</feature>
<accession>A0AAN7P8U2</accession>
<evidence type="ECO:0000313" key="2">
    <source>
        <dbReference type="EMBL" id="KAK4876981.1"/>
    </source>
</evidence>
<organism evidence="2 3">
    <name type="scientific">Aquatica leii</name>
    <dbReference type="NCBI Taxonomy" id="1421715"/>
    <lineage>
        <taxon>Eukaryota</taxon>
        <taxon>Metazoa</taxon>
        <taxon>Ecdysozoa</taxon>
        <taxon>Arthropoda</taxon>
        <taxon>Hexapoda</taxon>
        <taxon>Insecta</taxon>
        <taxon>Pterygota</taxon>
        <taxon>Neoptera</taxon>
        <taxon>Endopterygota</taxon>
        <taxon>Coleoptera</taxon>
        <taxon>Polyphaga</taxon>
        <taxon>Elateriformia</taxon>
        <taxon>Elateroidea</taxon>
        <taxon>Lampyridae</taxon>
        <taxon>Luciolinae</taxon>
        <taxon>Aquatica</taxon>
    </lineage>
</organism>
<comment type="caution">
    <text evidence="2">The sequence shown here is derived from an EMBL/GenBank/DDBJ whole genome shotgun (WGS) entry which is preliminary data.</text>
</comment>
<proteinExistence type="predicted"/>
<reference evidence="3" key="1">
    <citation type="submission" date="2023-01" db="EMBL/GenBank/DDBJ databases">
        <title>Key to firefly adult light organ development and bioluminescence: homeobox transcription factors regulate luciferase expression and transportation to peroxisome.</title>
        <authorList>
            <person name="Fu X."/>
        </authorList>
    </citation>
    <scope>NUCLEOTIDE SEQUENCE [LARGE SCALE GENOMIC DNA]</scope>
</reference>
<dbReference type="EMBL" id="JARPUR010000004">
    <property type="protein sequence ID" value="KAK4876981.1"/>
    <property type="molecule type" value="Genomic_DNA"/>
</dbReference>
<dbReference type="AlphaFoldDB" id="A0AAN7P8U2"/>
<protein>
    <submittedName>
        <fullName evidence="2">Uncharacterized protein</fullName>
    </submittedName>
</protein>
<name>A0AAN7P8U2_9COLE</name>
<sequence length="171" mass="19795">MASTSRENRRLLTEVELQKEAENIWENETENDIVEDIFGGEDSDKDSNEDYVEEQPSDSDSEQSEIEDEVVDEPVRNIPRLLGKNGHRWSTQPPARQGRTRRENIVLHLPGPKREARTVQSSEQIWNLVFNEQMIDIIILHSNEEITLREIVLNSKTAQFESELENIQGIL</sequence>
<evidence type="ECO:0000313" key="3">
    <source>
        <dbReference type="Proteomes" id="UP001353858"/>
    </source>
</evidence>
<keyword evidence="3" id="KW-1185">Reference proteome</keyword>
<dbReference type="Proteomes" id="UP001353858">
    <property type="component" value="Unassembled WGS sequence"/>
</dbReference>
<gene>
    <name evidence="2" type="ORF">RN001_009487</name>
</gene>
<feature type="compositionally biased region" description="Acidic residues" evidence="1">
    <location>
        <begin position="23"/>
        <end position="72"/>
    </location>
</feature>